<dbReference type="InterPro" id="IPR003115">
    <property type="entry name" value="ParB_N"/>
</dbReference>
<keyword evidence="4" id="KW-1185">Reference proteome</keyword>
<dbReference type="EMBL" id="JAPMXC010000001">
    <property type="protein sequence ID" value="MCY0386784.1"/>
    <property type="molecule type" value="Genomic_DNA"/>
</dbReference>
<dbReference type="Proteomes" id="UP001082899">
    <property type="component" value="Unassembled WGS sequence"/>
</dbReference>
<dbReference type="PANTHER" id="PTHR33375">
    <property type="entry name" value="CHROMOSOME-PARTITIONING PROTEIN PARB-RELATED"/>
    <property type="match status" value="1"/>
</dbReference>
<comment type="caution">
    <text evidence="3">The sequence shown here is derived from an EMBL/GenBank/DDBJ whole genome shotgun (WGS) entry which is preliminary data.</text>
</comment>
<feature type="domain" description="ParB-like N-terminal" evidence="2">
    <location>
        <begin position="36"/>
        <end position="125"/>
    </location>
</feature>
<evidence type="ECO:0000256" key="1">
    <source>
        <dbReference type="ARBA" id="ARBA00006295"/>
    </source>
</evidence>
<accession>A0ABT3ZJS7</accession>
<name>A0ABT3ZJS7_9BURK</name>
<protein>
    <submittedName>
        <fullName evidence="3">ParB/RepB/Spo0J family partition protein</fullName>
    </submittedName>
</protein>
<comment type="similarity">
    <text evidence="1">Belongs to the ParB family.</text>
</comment>
<dbReference type="NCBIfam" id="TIGR00180">
    <property type="entry name" value="parB_part"/>
    <property type="match status" value="1"/>
</dbReference>
<dbReference type="SUPFAM" id="SSF109709">
    <property type="entry name" value="KorB DNA-binding domain-like"/>
    <property type="match status" value="1"/>
</dbReference>
<sequence>MAKSMKAMLEARAAENTKRHHEAVYADDFDVGRQHVKVEVEGIERNPYQPRIHYAESAVQELALSIEAVGLLQPITLRKVDDRYQLIAGERRLRAHKVLGRTHIEALVISANDEESALLALAENMDRADLSDFEIGLGIRQIQLEFPHRTKLAEHLRIQRSDLYRYLAFDALPDEVKDRLRLNPALISRSAATDIVKALKEGEGTPEERLGRLRKAWEKLEAGKLEQSKVARFVARPHAEASGKPRPVVLYQKGERIGSITAGDTQLVVKIATAALSEDQRRQLSDFVVDLFR</sequence>
<dbReference type="RefSeq" id="WP_267846400.1">
    <property type="nucleotide sequence ID" value="NZ_JAPMXC010000001.1"/>
</dbReference>
<evidence type="ECO:0000313" key="4">
    <source>
        <dbReference type="Proteomes" id="UP001082899"/>
    </source>
</evidence>
<evidence type="ECO:0000259" key="2">
    <source>
        <dbReference type="SMART" id="SM00470"/>
    </source>
</evidence>
<dbReference type="Gene3D" id="1.10.10.2830">
    <property type="match status" value="1"/>
</dbReference>
<organism evidence="3 4">
    <name type="scientific">Robbsia betulipollinis</name>
    <dbReference type="NCBI Taxonomy" id="2981849"/>
    <lineage>
        <taxon>Bacteria</taxon>
        <taxon>Pseudomonadati</taxon>
        <taxon>Pseudomonadota</taxon>
        <taxon>Betaproteobacteria</taxon>
        <taxon>Burkholderiales</taxon>
        <taxon>Burkholderiaceae</taxon>
        <taxon>Robbsia</taxon>
    </lineage>
</organism>
<dbReference type="InterPro" id="IPR036086">
    <property type="entry name" value="ParB/Sulfiredoxin_sf"/>
</dbReference>
<dbReference type="PANTHER" id="PTHR33375:SF1">
    <property type="entry name" value="CHROMOSOME-PARTITIONING PROTEIN PARB-RELATED"/>
    <property type="match status" value="1"/>
</dbReference>
<gene>
    <name evidence="3" type="ORF">OVY01_05950</name>
</gene>
<dbReference type="Pfam" id="PF02195">
    <property type="entry name" value="ParB_N"/>
    <property type="match status" value="1"/>
</dbReference>
<reference evidence="3" key="1">
    <citation type="submission" date="2022-11" db="EMBL/GenBank/DDBJ databases">
        <title>Robbsia betulipollinis sp. nov., isolated from pollen of birch (Betula pendula).</title>
        <authorList>
            <person name="Shi H."/>
            <person name="Ambika Manirajan B."/>
            <person name="Ratering S."/>
            <person name="Geissler-Plaum R."/>
            <person name="Schnell S."/>
        </authorList>
    </citation>
    <scope>NUCLEOTIDE SEQUENCE</scope>
    <source>
        <strain evidence="3">Bb-Pol-6</strain>
    </source>
</reference>
<dbReference type="SUPFAM" id="SSF110849">
    <property type="entry name" value="ParB/Sulfiredoxin"/>
    <property type="match status" value="1"/>
</dbReference>
<proteinExistence type="inferred from homology"/>
<dbReference type="InterPro" id="IPR050336">
    <property type="entry name" value="Chromosome_partition/occlusion"/>
</dbReference>
<dbReference type="CDD" id="cd16393">
    <property type="entry name" value="SPO0J_N"/>
    <property type="match status" value="1"/>
</dbReference>
<dbReference type="Gene3D" id="3.90.1530.30">
    <property type="match status" value="1"/>
</dbReference>
<evidence type="ECO:0000313" key="3">
    <source>
        <dbReference type="EMBL" id="MCY0386784.1"/>
    </source>
</evidence>
<dbReference type="SMART" id="SM00470">
    <property type="entry name" value="ParB"/>
    <property type="match status" value="1"/>
</dbReference>
<dbReference type="InterPro" id="IPR004437">
    <property type="entry name" value="ParB/RepB/Spo0J"/>
</dbReference>